<dbReference type="AlphaFoldDB" id="A0A3N2Q6N9"/>
<dbReference type="EMBL" id="ML119051">
    <property type="protein sequence ID" value="ROT42459.1"/>
    <property type="molecule type" value="Genomic_DNA"/>
</dbReference>
<reference evidence="12 13" key="1">
    <citation type="journal article" date="2018" name="Mol. Ecol.">
        <title>The obligate alkalophilic soda-lake fungus Sodiomyces alkalinus has shifted to a protein diet.</title>
        <authorList>
            <person name="Grum-Grzhimaylo A.A."/>
            <person name="Falkoski D.L."/>
            <person name="van den Heuvel J."/>
            <person name="Valero-Jimenez C.A."/>
            <person name="Min B."/>
            <person name="Choi I.G."/>
            <person name="Lipzen A."/>
            <person name="Daum C.G."/>
            <person name="Aanen D.K."/>
            <person name="Tsang A."/>
            <person name="Henrissat B."/>
            <person name="Bilanenko E.N."/>
            <person name="de Vries R.P."/>
            <person name="van Kan J.A.L."/>
            <person name="Grigoriev I.V."/>
            <person name="Debets A.J.M."/>
        </authorList>
    </citation>
    <scope>NUCLEOTIDE SEQUENCE [LARGE SCALE GENOMIC DNA]</scope>
    <source>
        <strain evidence="12 13">F11</strain>
    </source>
</reference>
<feature type="transmembrane region" description="Helical" evidence="11">
    <location>
        <begin position="175"/>
        <end position="203"/>
    </location>
</feature>
<evidence type="ECO:0000256" key="8">
    <source>
        <dbReference type="ARBA" id="ARBA00022989"/>
    </source>
</evidence>
<gene>
    <name evidence="12" type="ORF">SODALDRAFT_347439</name>
</gene>
<keyword evidence="13" id="KW-1185">Reference proteome</keyword>
<dbReference type="OrthoDB" id="15270at2759"/>
<evidence type="ECO:0000256" key="10">
    <source>
        <dbReference type="SAM" id="MobiDB-lite"/>
    </source>
</evidence>
<dbReference type="PANTHER" id="PTHR20661:SF0">
    <property type="entry name" value="PHOSPHATIDYLINOSITOL-GLYCAN BIOSYNTHESIS CLASS W PROTEIN"/>
    <property type="match status" value="1"/>
</dbReference>
<evidence type="ECO:0000256" key="1">
    <source>
        <dbReference type="ARBA" id="ARBA00002531"/>
    </source>
</evidence>
<evidence type="ECO:0000256" key="9">
    <source>
        <dbReference type="ARBA" id="ARBA00023136"/>
    </source>
</evidence>
<evidence type="ECO:0000313" key="12">
    <source>
        <dbReference type="EMBL" id="ROT42459.1"/>
    </source>
</evidence>
<dbReference type="Proteomes" id="UP000272025">
    <property type="component" value="Unassembled WGS sequence"/>
</dbReference>
<comment type="pathway">
    <text evidence="3">Glycolipid biosynthesis; glycosylphosphatidylinositol-anchor biosynthesis.</text>
</comment>
<evidence type="ECO:0000256" key="6">
    <source>
        <dbReference type="ARBA" id="ARBA00022502"/>
    </source>
</evidence>
<feature type="transmembrane region" description="Helical" evidence="11">
    <location>
        <begin position="55"/>
        <end position="74"/>
    </location>
</feature>
<feature type="transmembrane region" description="Helical" evidence="11">
    <location>
        <begin position="138"/>
        <end position="155"/>
    </location>
</feature>
<dbReference type="Pfam" id="PF06423">
    <property type="entry name" value="GWT1"/>
    <property type="match status" value="2"/>
</dbReference>
<comment type="function">
    <text evidence="1">Probable acetyltransferase, which acetylates the inositol ring of phosphatidylinositol during biosynthesis of GPI-anchor.</text>
</comment>
<proteinExistence type="inferred from homology"/>
<keyword evidence="7 11" id="KW-0812">Transmembrane</keyword>
<feature type="transmembrane region" description="Helical" evidence="11">
    <location>
        <begin position="80"/>
        <end position="97"/>
    </location>
</feature>
<evidence type="ECO:0000256" key="2">
    <source>
        <dbReference type="ARBA" id="ARBA00004477"/>
    </source>
</evidence>
<keyword evidence="8 11" id="KW-1133">Transmembrane helix</keyword>
<sequence length="284" mass="30463">MTGSNAADAAITAADYKKLKEDFVSNLPGGSIAEINYATAMAPSRQSLFKADTPFSLLVDYLLNIAPILVSVTLYTNSPLLLNTLLLLTTLLVYTLPRNIGAPRKKPIAPPPKDTRTRKDAPAGPPAALPPKPFLTNYRGGILVITTIAILAVNFPVRTWGDGLSVSRRLANLPYVFWVAAFNSAYILAYCLIETLFFPAVVYSSTAAAERDAYRTATSRVLHAYNRNGLAIFLLANLLTGLVNLTVPTLDVGPVAAMAILMAYTGTLTATALVLDAYDISLKL</sequence>
<evidence type="ECO:0000256" key="3">
    <source>
        <dbReference type="ARBA" id="ARBA00004687"/>
    </source>
</evidence>
<dbReference type="GO" id="GO:0006506">
    <property type="term" value="P:GPI anchor biosynthetic process"/>
    <property type="evidence" value="ECO:0007669"/>
    <property type="project" value="UniProtKB-UniPathway"/>
</dbReference>
<protein>
    <recommendedName>
        <fullName evidence="5">GPI-anchored wall transfer protein 1</fullName>
    </recommendedName>
</protein>
<evidence type="ECO:0000256" key="5">
    <source>
        <dbReference type="ARBA" id="ARBA00014495"/>
    </source>
</evidence>
<dbReference type="InterPro" id="IPR009447">
    <property type="entry name" value="PIGW/GWT1"/>
</dbReference>
<evidence type="ECO:0000256" key="4">
    <source>
        <dbReference type="ARBA" id="ARBA00007559"/>
    </source>
</evidence>
<keyword evidence="9 11" id="KW-0472">Membrane</keyword>
<accession>A0A3N2Q6N9</accession>
<dbReference type="GO" id="GO:0072659">
    <property type="term" value="P:protein localization to plasma membrane"/>
    <property type="evidence" value="ECO:0007669"/>
    <property type="project" value="TreeGrafter"/>
</dbReference>
<evidence type="ECO:0000256" key="11">
    <source>
        <dbReference type="SAM" id="Phobius"/>
    </source>
</evidence>
<dbReference type="GO" id="GO:0005789">
    <property type="term" value="C:endoplasmic reticulum membrane"/>
    <property type="evidence" value="ECO:0007669"/>
    <property type="project" value="UniProtKB-SubCell"/>
</dbReference>
<dbReference type="PANTHER" id="PTHR20661">
    <property type="entry name" value="PHOSPHATIDYLINOSITOL-GLYCAN BIOSYNTHESIS CLASS W PROTEIN"/>
    <property type="match status" value="1"/>
</dbReference>
<feature type="transmembrane region" description="Helical" evidence="11">
    <location>
        <begin position="224"/>
        <end position="243"/>
    </location>
</feature>
<comment type="similarity">
    <text evidence="4">Belongs to the PIGW family.</text>
</comment>
<comment type="subcellular location">
    <subcellularLocation>
        <location evidence="2">Endoplasmic reticulum membrane</location>
        <topology evidence="2">Multi-pass membrane protein</topology>
    </subcellularLocation>
</comment>
<dbReference type="GeneID" id="39581785"/>
<keyword evidence="6" id="KW-0337">GPI-anchor biosynthesis</keyword>
<dbReference type="GO" id="GO:0032216">
    <property type="term" value="F:glucosaminyl-phosphatidylinositol O-acyltransferase activity"/>
    <property type="evidence" value="ECO:0007669"/>
    <property type="project" value="TreeGrafter"/>
</dbReference>
<evidence type="ECO:0000313" key="13">
    <source>
        <dbReference type="Proteomes" id="UP000272025"/>
    </source>
</evidence>
<feature type="transmembrane region" description="Helical" evidence="11">
    <location>
        <begin position="255"/>
        <end position="278"/>
    </location>
</feature>
<feature type="region of interest" description="Disordered" evidence="10">
    <location>
        <begin position="104"/>
        <end position="128"/>
    </location>
</feature>
<organism evidence="12 13">
    <name type="scientific">Sodiomyces alkalinus (strain CBS 110278 / VKM F-3762 / F11)</name>
    <name type="common">Alkaliphilic filamentous fungus</name>
    <dbReference type="NCBI Taxonomy" id="1314773"/>
    <lineage>
        <taxon>Eukaryota</taxon>
        <taxon>Fungi</taxon>
        <taxon>Dikarya</taxon>
        <taxon>Ascomycota</taxon>
        <taxon>Pezizomycotina</taxon>
        <taxon>Sordariomycetes</taxon>
        <taxon>Hypocreomycetidae</taxon>
        <taxon>Glomerellales</taxon>
        <taxon>Plectosphaerellaceae</taxon>
        <taxon>Sodiomyces</taxon>
    </lineage>
</organism>
<dbReference type="STRING" id="1314773.A0A3N2Q6N9"/>
<evidence type="ECO:0000256" key="7">
    <source>
        <dbReference type="ARBA" id="ARBA00022692"/>
    </source>
</evidence>
<name>A0A3N2Q6N9_SODAK</name>
<dbReference type="RefSeq" id="XP_028470265.1">
    <property type="nucleotide sequence ID" value="XM_028613307.1"/>
</dbReference>
<dbReference type="UniPathway" id="UPA00196"/>